<reference evidence="4" key="1">
    <citation type="journal article" date="2010" name="J. Bacteriol.">
        <title>Combined genomic and proteomic approaches identify gene clusters involved in anaerobic 2-methylnaphthalene degradation in the sulfate-reducing enrichment culture N47.</title>
        <authorList>
            <person name="Selesi D."/>
            <person name="Jehmlich N."/>
            <person name="von Bergen M."/>
            <person name="Schmidt F."/>
            <person name="Rattei T."/>
            <person name="Tischler P."/>
            <person name="Lueders T."/>
            <person name="Meckenstock R.U."/>
        </authorList>
    </citation>
    <scope>NUCLEOTIDE SEQUENCE</scope>
</reference>
<dbReference type="NCBIfam" id="NF005559">
    <property type="entry name" value="PRK07231.1"/>
    <property type="match status" value="1"/>
</dbReference>
<proteinExistence type="inferred from homology"/>
<dbReference type="SUPFAM" id="SSF51735">
    <property type="entry name" value="NAD(P)-binding Rossmann-fold domains"/>
    <property type="match status" value="1"/>
</dbReference>
<gene>
    <name evidence="4" type="primary">bnsD</name>
</gene>
<evidence type="ECO:0000313" key="4">
    <source>
        <dbReference type="EMBL" id="ADB04307.1"/>
    </source>
</evidence>
<evidence type="ECO:0000256" key="2">
    <source>
        <dbReference type="ARBA" id="ARBA00023002"/>
    </source>
</evidence>
<comment type="similarity">
    <text evidence="1">Belongs to the short-chain dehydrogenases/reductases (SDR) family.</text>
</comment>
<sequence length="255" mass="27329">IWWGVIKMGIENRVALITGSASGMGKQTARRMAENGAKIVINDIVPERVDEAVGEFRDAGFEVIGEVADVCNKESIDKMIKSAADKFGGVDILVNNAGLEKAGLLRNLTEKDWDITLNVNLKGAFLCSQAAHHHMIERNYGRIINIASRAWLGGPGQAPYSSAKAGMVGLTRTLGLELGRKGITVNCVAPGLIRTPLWDEAPEKMKNRLLSKQPSGGLGTVDDIANAVMFLADDESSFITGQVLYVCGGRSLYAG</sequence>
<dbReference type="PRINTS" id="PR00080">
    <property type="entry name" value="SDRFAMILY"/>
</dbReference>
<dbReference type="PRINTS" id="PR00081">
    <property type="entry name" value="GDHRDH"/>
</dbReference>
<keyword evidence="2" id="KW-0560">Oxidoreductase</keyword>
<dbReference type="AlphaFoldDB" id="D2XBI8"/>
<dbReference type="PROSITE" id="PS00061">
    <property type="entry name" value="ADH_SHORT"/>
    <property type="match status" value="1"/>
</dbReference>
<dbReference type="InterPro" id="IPR057326">
    <property type="entry name" value="KR_dom"/>
</dbReference>
<feature type="non-terminal residue" evidence="4">
    <location>
        <position position="255"/>
    </location>
</feature>
<dbReference type="Pfam" id="PF13561">
    <property type="entry name" value="adh_short_C2"/>
    <property type="match status" value="1"/>
</dbReference>
<organism evidence="4">
    <name type="scientific">bacterium enrichment culture clone N47</name>
    <dbReference type="NCBI Taxonomy" id="700510"/>
    <lineage>
        <taxon>Bacteria</taxon>
        <taxon>environmental samples</taxon>
    </lineage>
</organism>
<dbReference type="GO" id="GO:0032787">
    <property type="term" value="P:monocarboxylic acid metabolic process"/>
    <property type="evidence" value="ECO:0007669"/>
    <property type="project" value="UniProtKB-ARBA"/>
</dbReference>
<dbReference type="Gene3D" id="3.40.50.720">
    <property type="entry name" value="NAD(P)-binding Rossmann-like Domain"/>
    <property type="match status" value="1"/>
</dbReference>
<dbReference type="KEGG" id="ag:ADB04307"/>
<evidence type="ECO:0000259" key="3">
    <source>
        <dbReference type="SMART" id="SM00822"/>
    </source>
</evidence>
<feature type="non-terminal residue" evidence="4">
    <location>
        <position position="1"/>
    </location>
</feature>
<name>D2XBI8_9BACT</name>
<feature type="domain" description="Ketoreductase" evidence="3">
    <location>
        <begin position="13"/>
        <end position="191"/>
    </location>
</feature>
<dbReference type="SMART" id="SM00822">
    <property type="entry name" value="PKS_KR"/>
    <property type="match status" value="1"/>
</dbReference>
<evidence type="ECO:0000256" key="1">
    <source>
        <dbReference type="ARBA" id="ARBA00006484"/>
    </source>
</evidence>
<dbReference type="FunFam" id="3.40.50.720:FF:000173">
    <property type="entry name" value="3-oxoacyl-[acyl-carrier protein] reductase"/>
    <property type="match status" value="1"/>
</dbReference>
<protein>
    <submittedName>
        <fullName evidence="4">Putative naphthyl-2-hydroxymethyl-succinyl-CoA dehydrogenase subunit</fullName>
    </submittedName>
</protein>
<dbReference type="InterPro" id="IPR036291">
    <property type="entry name" value="NAD(P)-bd_dom_sf"/>
</dbReference>
<dbReference type="PANTHER" id="PTHR42879:SF2">
    <property type="entry name" value="3-OXOACYL-[ACYL-CARRIER-PROTEIN] REDUCTASE FABG"/>
    <property type="match status" value="1"/>
</dbReference>
<dbReference type="InterPro" id="IPR002347">
    <property type="entry name" value="SDR_fam"/>
</dbReference>
<dbReference type="NCBIfam" id="NF009466">
    <property type="entry name" value="PRK12826.1-2"/>
    <property type="match status" value="1"/>
</dbReference>
<dbReference type="PANTHER" id="PTHR42879">
    <property type="entry name" value="3-OXOACYL-(ACYL-CARRIER-PROTEIN) REDUCTASE"/>
    <property type="match status" value="1"/>
</dbReference>
<accession>D2XBI8</accession>
<dbReference type="InterPro" id="IPR050259">
    <property type="entry name" value="SDR"/>
</dbReference>
<dbReference type="EMBL" id="GU080110">
    <property type="protein sequence ID" value="ADB04307.1"/>
    <property type="molecule type" value="Genomic_DNA"/>
</dbReference>
<dbReference type="InterPro" id="IPR020904">
    <property type="entry name" value="Sc_DH/Rdtase_CS"/>
</dbReference>
<dbReference type="GO" id="GO:0016491">
    <property type="term" value="F:oxidoreductase activity"/>
    <property type="evidence" value="ECO:0007669"/>
    <property type="project" value="UniProtKB-KW"/>
</dbReference>